<protein>
    <recommendedName>
        <fullName evidence="3">Protein kinase domain-containing protein</fullName>
    </recommendedName>
</protein>
<dbReference type="Gene3D" id="1.10.510.10">
    <property type="entry name" value="Transferase(Phosphotransferase) domain 1"/>
    <property type="match status" value="1"/>
</dbReference>
<accession>A0A397G5M0</accession>
<keyword evidence="2" id="KW-1185">Reference proteome</keyword>
<name>A0A397G5M0_9GLOM</name>
<dbReference type="Proteomes" id="UP000266861">
    <property type="component" value="Unassembled WGS sequence"/>
</dbReference>
<dbReference type="AlphaFoldDB" id="A0A397G5M0"/>
<evidence type="ECO:0008006" key="3">
    <source>
        <dbReference type="Google" id="ProtNLM"/>
    </source>
</evidence>
<evidence type="ECO:0000313" key="2">
    <source>
        <dbReference type="Proteomes" id="UP000266861"/>
    </source>
</evidence>
<organism evidence="1 2">
    <name type="scientific">Diversispora epigaea</name>
    <dbReference type="NCBI Taxonomy" id="1348612"/>
    <lineage>
        <taxon>Eukaryota</taxon>
        <taxon>Fungi</taxon>
        <taxon>Fungi incertae sedis</taxon>
        <taxon>Mucoromycota</taxon>
        <taxon>Glomeromycotina</taxon>
        <taxon>Glomeromycetes</taxon>
        <taxon>Diversisporales</taxon>
        <taxon>Diversisporaceae</taxon>
        <taxon>Diversispora</taxon>
    </lineage>
</organism>
<dbReference type="EMBL" id="PQFF01000518">
    <property type="protein sequence ID" value="RHZ46341.1"/>
    <property type="molecule type" value="Genomic_DNA"/>
</dbReference>
<gene>
    <name evidence="1" type="ORF">Glove_624g39</name>
</gene>
<evidence type="ECO:0000313" key="1">
    <source>
        <dbReference type="EMBL" id="RHZ46341.1"/>
    </source>
</evidence>
<dbReference type="OrthoDB" id="6718656at2759"/>
<reference evidence="1 2" key="1">
    <citation type="submission" date="2018-08" db="EMBL/GenBank/DDBJ databases">
        <title>Genome and evolution of the arbuscular mycorrhizal fungus Diversispora epigaea (formerly Glomus versiforme) and its bacterial endosymbionts.</title>
        <authorList>
            <person name="Sun X."/>
            <person name="Fei Z."/>
            <person name="Harrison M."/>
        </authorList>
    </citation>
    <scope>NUCLEOTIDE SEQUENCE [LARGE SCALE GENOMIC DNA]</scope>
    <source>
        <strain evidence="1 2">IT104</strain>
    </source>
</reference>
<comment type="caution">
    <text evidence="1">The sequence shown here is derived from an EMBL/GenBank/DDBJ whole genome shotgun (WGS) entry which is preliminary data.</text>
</comment>
<sequence>MFILLDGNSLDNIIKSNDDTSIRFYGITQDPGTHSCMMVLEYANDGNLQEYLKINFNNINWKKNYLIYMKYLKASSSSSSSSSS</sequence>
<proteinExistence type="predicted"/>